<keyword evidence="2 5" id="KW-0812">Transmembrane</keyword>
<feature type="transmembrane region" description="Helical" evidence="5">
    <location>
        <begin position="106"/>
        <end position="125"/>
    </location>
</feature>
<dbReference type="EMBL" id="BDQG01000001">
    <property type="protein sequence ID" value="GAW68881.1"/>
    <property type="molecule type" value="Genomic_DNA"/>
</dbReference>
<evidence type="ECO:0000313" key="7">
    <source>
        <dbReference type="Proteomes" id="UP000194153"/>
    </source>
</evidence>
<dbReference type="Pfam" id="PF01943">
    <property type="entry name" value="Polysacc_synt"/>
    <property type="match status" value="1"/>
</dbReference>
<organism evidence="6 7">
    <name type="scientific">Geoanaerobacter pelophilus</name>
    <dbReference type="NCBI Taxonomy" id="60036"/>
    <lineage>
        <taxon>Bacteria</taxon>
        <taxon>Pseudomonadati</taxon>
        <taxon>Thermodesulfobacteriota</taxon>
        <taxon>Desulfuromonadia</taxon>
        <taxon>Geobacterales</taxon>
        <taxon>Geobacteraceae</taxon>
        <taxon>Geoanaerobacter</taxon>
    </lineage>
</organism>
<feature type="transmembrane region" description="Helical" evidence="5">
    <location>
        <begin position="190"/>
        <end position="211"/>
    </location>
</feature>
<name>A0ABQ0MRH6_9BACT</name>
<feature type="transmembrane region" description="Helical" evidence="5">
    <location>
        <begin position="271"/>
        <end position="290"/>
    </location>
</feature>
<feature type="transmembrane region" description="Helical" evidence="5">
    <location>
        <begin position="344"/>
        <end position="364"/>
    </location>
</feature>
<dbReference type="CDD" id="cd13128">
    <property type="entry name" value="MATE_Wzx_like"/>
    <property type="match status" value="1"/>
</dbReference>
<feature type="transmembrane region" description="Helical" evidence="5">
    <location>
        <begin position="38"/>
        <end position="56"/>
    </location>
</feature>
<feature type="transmembrane region" description="Helical" evidence="5">
    <location>
        <begin position="62"/>
        <end position="85"/>
    </location>
</feature>
<feature type="transmembrane region" description="Helical" evidence="5">
    <location>
        <begin position="403"/>
        <end position="424"/>
    </location>
</feature>
<dbReference type="Proteomes" id="UP000194153">
    <property type="component" value="Unassembled WGS sequence"/>
</dbReference>
<evidence type="ECO:0000256" key="1">
    <source>
        <dbReference type="ARBA" id="ARBA00004141"/>
    </source>
</evidence>
<keyword evidence="4 5" id="KW-0472">Membrane</keyword>
<protein>
    <submittedName>
        <fullName evidence="6">Flippase</fullName>
    </submittedName>
</protein>
<feature type="transmembrane region" description="Helical" evidence="5">
    <location>
        <begin position="376"/>
        <end position="397"/>
    </location>
</feature>
<reference evidence="6 7" key="1">
    <citation type="submission" date="2017-04" db="EMBL/GenBank/DDBJ databases">
        <authorList>
            <consortium name="Geobacter pelophilus Genome Sequencing"/>
            <person name="Aoyagi T."/>
            <person name="Koike H."/>
            <person name="Hori T."/>
        </authorList>
    </citation>
    <scope>NUCLEOTIDE SEQUENCE [LARGE SCALE GENOMIC DNA]</scope>
    <source>
        <strain evidence="6 7">Drf2</strain>
    </source>
</reference>
<dbReference type="InterPro" id="IPR052556">
    <property type="entry name" value="PolySynth_Transporter"/>
</dbReference>
<dbReference type="PANTHER" id="PTHR43424">
    <property type="entry name" value="LOCUS PUTATIVE PROTEIN 1-RELATED"/>
    <property type="match status" value="1"/>
</dbReference>
<accession>A0ABQ0MRH6</accession>
<feature type="transmembrane region" description="Helical" evidence="5">
    <location>
        <begin position="311"/>
        <end position="338"/>
    </location>
</feature>
<dbReference type="InterPro" id="IPR002797">
    <property type="entry name" value="Polysacc_synth"/>
</dbReference>
<evidence type="ECO:0000256" key="2">
    <source>
        <dbReference type="ARBA" id="ARBA00022692"/>
    </source>
</evidence>
<evidence type="ECO:0000256" key="4">
    <source>
        <dbReference type="ARBA" id="ARBA00023136"/>
    </source>
</evidence>
<keyword evidence="7" id="KW-1185">Reference proteome</keyword>
<reference evidence="7" key="2">
    <citation type="submission" date="2017-05" db="EMBL/GenBank/DDBJ databases">
        <title>Draft genome sequence of Geobacter pelophilus, a iron(III)-reducing bacteria.</title>
        <authorList>
            <person name="Aoyagi T."/>
            <person name="Koike H."/>
            <person name="Morita T."/>
            <person name="Sato Y."/>
            <person name="Habe H."/>
            <person name="Hori T."/>
        </authorList>
    </citation>
    <scope>NUCLEOTIDE SEQUENCE [LARGE SCALE GENOMIC DNA]</scope>
    <source>
        <strain evidence="7">Drf2</strain>
    </source>
</reference>
<gene>
    <name evidence="6" type="ORF">GPEL0_01f5428</name>
</gene>
<sequence length="444" mass="49227">MNQGWVSYLPAFLKKKVEGRQELQKVLTNTGWLFGDRLLRMGVGLFVGIWIARYLGPTQYGLLSYASSMCAVFSAIAILGLDAIVVREVVREPGREQEILGTVMTLRLAASLAAYLLAVGATFYLRPDDRLSQLLVAVMGWTLIFGSFDTIDLWFQSKVQSKYVVYAKNSAFIIASAVRGGLVLAKAPVVAFAAANSLEFGLAAVGLCCMYRHNGQFISKWRVRLKLARKLLSDSWPLLLSGIVFMVYLRIDQIMLGQMSTSHELGVYASAVKIAEIWFFIPTAIVSSVYPNIIRARETDEKEFYGRLQKLYNLLAFLGYVIAIPTTFLAGIVVSLFYGEAYSSAAPMLVLLIWSDVFANLAVARNAFLMAMNWTRVLLVMTFLGALANIALNYLLVPKYGGVGAAAASVISYWVAGHGACYLYKPLRRTAGMMTRAFVYPRFW</sequence>
<dbReference type="RefSeq" id="WP_085815014.1">
    <property type="nucleotide sequence ID" value="NZ_BDQG01000001.1"/>
</dbReference>
<dbReference type="PANTHER" id="PTHR43424:SF1">
    <property type="entry name" value="LOCUS PUTATIVE PROTEIN 1-RELATED"/>
    <property type="match status" value="1"/>
</dbReference>
<evidence type="ECO:0000256" key="5">
    <source>
        <dbReference type="SAM" id="Phobius"/>
    </source>
</evidence>
<comment type="subcellular location">
    <subcellularLocation>
        <location evidence="1">Membrane</location>
        <topology evidence="1">Multi-pass membrane protein</topology>
    </subcellularLocation>
</comment>
<evidence type="ECO:0000256" key="3">
    <source>
        <dbReference type="ARBA" id="ARBA00022989"/>
    </source>
</evidence>
<comment type="caution">
    <text evidence="6">The sequence shown here is derived from an EMBL/GenBank/DDBJ whole genome shotgun (WGS) entry which is preliminary data.</text>
</comment>
<proteinExistence type="predicted"/>
<feature type="transmembrane region" description="Helical" evidence="5">
    <location>
        <begin position="131"/>
        <end position="151"/>
    </location>
</feature>
<feature type="transmembrane region" description="Helical" evidence="5">
    <location>
        <begin position="231"/>
        <end position="251"/>
    </location>
</feature>
<keyword evidence="3 5" id="KW-1133">Transmembrane helix</keyword>
<evidence type="ECO:0000313" key="6">
    <source>
        <dbReference type="EMBL" id="GAW68881.1"/>
    </source>
</evidence>